<dbReference type="PIRSF" id="PIRSF006170">
    <property type="entry name" value="YfgM"/>
    <property type="match status" value="1"/>
</dbReference>
<evidence type="ECO:0000256" key="4">
    <source>
        <dbReference type="ARBA" id="ARBA00022989"/>
    </source>
</evidence>
<dbReference type="InterPro" id="IPR018704">
    <property type="entry name" value="SecYEG/CpoB_TPR"/>
</dbReference>
<protein>
    <recommendedName>
        <fullName evidence="8">Ancillary SecYEG translocon subunit</fullName>
    </recommendedName>
</protein>
<dbReference type="PANTHER" id="PTHR38035">
    <property type="entry name" value="UPF0070 PROTEIN YFGM"/>
    <property type="match status" value="1"/>
</dbReference>
<evidence type="ECO:0000256" key="3">
    <source>
        <dbReference type="ARBA" id="ARBA00022692"/>
    </source>
</evidence>
<comment type="caution">
    <text evidence="11">The sequence shown here is derived from an EMBL/GenBank/DDBJ whole genome shotgun (WGS) entry which is preliminary data.</text>
</comment>
<keyword evidence="4 9" id="KW-1133">Transmembrane helix</keyword>
<proteinExistence type="inferred from homology"/>
<comment type="similarity">
    <text evidence="7">Belongs to the YfgM family.</text>
</comment>
<dbReference type="EMBL" id="PKUR01000001">
    <property type="protein sequence ID" value="PLW87262.1"/>
    <property type="molecule type" value="Genomic_DNA"/>
</dbReference>
<sequence length="259" mass="27766">MEQYRTEEEQVEALKKWWDENGRGLIVAVIVALGVGFGWQGWQKYTADEAAAASERYQALLQQLAQITDSGDQQEAINMAREIKTEHSRSTYAEFAGLHLARLAAERGDMAEAEAQLRWVLGRADNGSEVYLLSQLRLARVLASNGDISQAKQILNATEAGPYEASYAVARGDIAMMENDVEAARAAYTLALGLAAQSGGGAVNLGLVQQKLQSLSPVEPRELAGAAAPVANVDELSTTDTAAVDAADEITTEAPEAQE</sequence>
<evidence type="ECO:0000259" key="10">
    <source>
        <dbReference type="Pfam" id="PF09976"/>
    </source>
</evidence>
<evidence type="ECO:0000256" key="2">
    <source>
        <dbReference type="ARBA" id="ARBA00022475"/>
    </source>
</evidence>
<keyword evidence="2" id="KW-1003">Cell membrane</keyword>
<gene>
    <name evidence="11" type="ORF">C0029_01305</name>
</gene>
<evidence type="ECO:0000256" key="1">
    <source>
        <dbReference type="ARBA" id="ARBA00004401"/>
    </source>
</evidence>
<dbReference type="Gene3D" id="1.25.40.10">
    <property type="entry name" value="Tetratricopeptide repeat domain"/>
    <property type="match status" value="1"/>
</dbReference>
<keyword evidence="3 9" id="KW-0812">Transmembrane</keyword>
<keyword evidence="5 9" id="KW-0472">Membrane</keyword>
<feature type="transmembrane region" description="Helical" evidence="9">
    <location>
        <begin position="24"/>
        <end position="42"/>
    </location>
</feature>
<comment type="subcellular location">
    <subcellularLocation>
        <location evidence="1">Cell membrane</location>
        <topology evidence="1">Single-pass type II membrane protein</topology>
    </subcellularLocation>
</comment>
<feature type="domain" description="Ancillary SecYEG translocon subunit/Cell division coordinator CpoB TPR" evidence="10">
    <location>
        <begin position="15"/>
        <end position="216"/>
    </location>
</feature>
<reference evidence="11 12" key="1">
    <citation type="submission" date="2018-01" db="EMBL/GenBank/DDBJ databases">
        <title>The draft genome sequence of Halioglobus japonicus S1-36.</title>
        <authorList>
            <person name="Du Z.-J."/>
            <person name="Shi M.-J."/>
        </authorList>
    </citation>
    <scope>NUCLEOTIDE SEQUENCE [LARGE SCALE GENOMIC DNA]</scope>
    <source>
        <strain evidence="11 12">S1-36</strain>
    </source>
</reference>
<dbReference type="SUPFAM" id="SSF48452">
    <property type="entry name" value="TPR-like"/>
    <property type="match status" value="1"/>
</dbReference>
<accession>A0AAP8MGW4</accession>
<organism evidence="11 12">
    <name type="scientific">Halioglobus japonicus</name>
    <dbReference type="NCBI Taxonomy" id="930805"/>
    <lineage>
        <taxon>Bacteria</taxon>
        <taxon>Pseudomonadati</taxon>
        <taxon>Pseudomonadota</taxon>
        <taxon>Gammaproteobacteria</taxon>
        <taxon>Cellvibrionales</taxon>
        <taxon>Halieaceae</taxon>
        <taxon>Halioglobus</taxon>
    </lineage>
</organism>
<dbReference type="GO" id="GO:0005886">
    <property type="term" value="C:plasma membrane"/>
    <property type="evidence" value="ECO:0007669"/>
    <property type="project" value="UniProtKB-SubCell"/>
</dbReference>
<dbReference type="Proteomes" id="UP000235162">
    <property type="component" value="Unassembled WGS sequence"/>
</dbReference>
<dbReference type="GO" id="GO:0044877">
    <property type="term" value="F:protein-containing complex binding"/>
    <property type="evidence" value="ECO:0007669"/>
    <property type="project" value="InterPro"/>
</dbReference>
<name>A0AAP8MGW4_9GAMM</name>
<evidence type="ECO:0000256" key="9">
    <source>
        <dbReference type="SAM" id="Phobius"/>
    </source>
</evidence>
<dbReference type="PANTHER" id="PTHR38035:SF1">
    <property type="entry name" value="ANCILLARY SECYEG TRANSLOCON SUBUNIT"/>
    <property type="match status" value="1"/>
</dbReference>
<dbReference type="InterPro" id="IPR011990">
    <property type="entry name" value="TPR-like_helical_dom_sf"/>
</dbReference>
<evidence type="ECO:0000256" key="7">
    <source>
        <dbReference type="ARBA" id="ARBA00024197"/>
    </source>
</evidence>
<dbReference type="KEGG" id="hja:BST95_16905"/>
<dbReference type="Pfam" id="PF09976">
    <property type="entry name" value="TPR_21"/>
    <property type="match status" value="1"/>
</dbReference>
<keyword evidence="12" id="KW-1185">Reference proteome</keyword>
<keyword evidence="6" id="KW-0143">Chaperone</keyword>
<evidence type="ECO:0000313" key="12">
    <source>
        <dbReference type="Proteomes" id="UP000235162"/>
    </source>
</evidence>
<evidence type="ECO:0000256" key="5">
    <source>
        <dbReference type="ARBA" id="ARBA00023136"/>
    </source>
</evidence>
<evidence type="ECO:0000313" key="11">
    <source>
        <dbReference type="EMBL" id="PLW87262.1"/>
    </source>
</evidence>
<evidence type="ECO:0000256" key="6">
    <source>
        <dbReference type="ARBA" id="ARBA00023186"/>
    </source>
</evidence>
<dbReference type="RefSeq" id="WP_084200650.1">
    <property type="nucleotide sequence ID" value="NZ_BMYL01000001.1"/>
</dbReference>
<evidence type="ECO:0000256" key="8">
    <source>
        <dbReference type="ARBA" id="ARBA00024235"/>
    </source>
</evidence>
<dbReference type="InterPro" id="IPR026039">
    <property type="entry name" value="YfgM"/>
</dbReference>
<dbReference type="AlphaFoldDB" id="A0AAP8MGW4"/>